<evidence type="ECO:0000313" key="1">
    <source>
        <dbReference type="EMBL" id="EJK55988.1"/>
    </source>
</evidence>
<sequence>ILVEPMTSRKDKEMQRAYRTLMLRLKRAGVVPKKHVIDNEISENMKAMIKDEFACTESTRPRWQFATSNAIFLAFWQGPQTIFRLPYGIDYYRKLKSHSTYYDNPMRRRRFPLTPICVGLSTTTKCH</sequence>
<keyword evidence="2" id="KW-1185">Reference proteome</keyword>
<gene>
    <name evidence="1" type="ORF">THAOC_24204</name>
</gene>
<dbReference type="EMBL" id="AGNL01032697">
    <property type="protein sequence ID" value="EJK55988.1"/>
    <property type="molecule type" value="Genomic_DNA"/>
</dbReference>
<reference evidence="1 2" key="1">
    <citation type="journal article" date="2012" name="Genome Biol.">
        <title>Genome and low-iron response of an oceanic diatom adapted to chronic iron limitation.</title>
        <authorList>
            <person name="Lommer M."/>
            <person name="Specht M."/>
            <person name="Roy A.S."/>
            <person name="Kraemer L."/>
            <person name="Andreson R."/>
            <person name="Gutowska M.A."/>
            <person name="Wolf J."/>
            <person name="Bergner S.V."/>
            <person name="Schilhabel M.B."/>
            <person name="Klostermeier U.C."/>
            <person name="Beiko R.G."/>
            <person name="Rosenstiel P."/>
            <person name="Hippler M."/>
            <person name="Laroche J."/>
        </authorList>
    </citation>
    <scope>NUCLEOTIDE SEQUENCE [LARGE SCALE GENOMIC DNA]</scope>
    <source>
        <strain evidence="1 2">CCMP1005</strain>
    </source>
</reference>
<dbReference type="AlphaFoldDB" id="K0RQC8"/>
<organism evidence="1 2">
    <name type="scientific">Thalassiosira oceanica</name>
    <name type="common">Marine diatom</name>
    <dbReference type="NCBI Taxonomy" id="159749"/>
    <lineage>
        <taxon>Eukaryota</taxon>
        <taxon>Sar</taxon>
        <taxon>Stramenopiles</taxon>
        <taxon>Ochrophyta</taxon>
        <taxon>Bacillariophyta</taxon>
        <taxon>Coscinodiscophyceae</taxon>
        <taxon>Thalassiosirophycidae</taxon>
        <taxon>Thalassiosirales</taxon>
        <taxon>Thalassiosiraceae</taxon>
        <taxon>Thalassiosira</taxon>
    </lineage>
</organism>
<dbReference type="Proteomes" id="UP000266841">
    <property type="component" value="Unassembled WGS sequence"/>
</dbReference>
<accession>K0RQC8</accession>
<comment type="caution">
    <text evidence="1">The sequence shown here is derived from an EMBL/GenBank/DDBJ whole genome shotgun (WGS) entry which is preliminary data.</text>
</comment>
<evidence type="ECO:0000313" key="2">
    <source>
        <dbReference type="Proteomes" id="UP000266841"/>
    </source>
</evidence>
<proteinExistence type="predicted"/>
<feature type="non-terminal residue" evidence="1">
    <location>
        <position position="1"/>
    </location>
</feature>
<protein>
    <submittedName>
        <fullName evidence="1">Uncharacterized protein</fullName>
    </submittedName>
</protein>
<name>K0RQC8_THAOC</name>